<reference evidence="1 2" key="1">
    <citation type="submission" date="2018-03" db="EMBL/GenBank/DDBJ databases">
        <title>Genomic Encyclopedia of Type Strains, Phase III (KMG-III): the genomes of soil and plant-associated and newly described type strains.</title>
        <authorList>
            <person name="Whitman W."/>
        </authorList>
    </citation>
    <scope>NUCLEOTIDE SEQUENCE [LARGE SCALE GENOMIC DNA]</scope>
    <source>
        <strain evidence="1 2">CGMCC 1.12700</strain>
    </source>
</reference>
<dbReference type="Proteomes" id="UP000240572">
    <property type="component" value="Unassembled WGS sequence"/>
</dbReference>
<dbReference type="EMBL" id="PYGD01000001">
    <property type="protein sequence ID" value="PSK94004.1"/>
    <property type="molecule type" value="Genomic_DNA"/>
</dbReference>
<sequence length="268" mass="30421">MKYIYAILPLFLLALCCGRLPAQELLKSVPVADARLMTTDEMGNVYLVRGDNSLIRYSQDGDSTGNFRSIQNGDLSWIDATNPLRILLFYADFSKIILLDRMLTPKNELDLKTIGIFNAPAVGISVDGRIWVYDFNNARLKKIDDQLNATNTSNDMRIESGTVPEPTCMIEREGKVYLCDAEKGIYTFDRFASFINTLEIKGVSRMQAFGSQLVYRRGDTLNAYDLKSLSLKVIPLPHTADLVDVRIERKRMYFLYANKLDIYVTPDN</sequence>
<comment type="caution">
    <text evidence="1">The sequence shown here is derived from an EMBL/GenBank/DDBJ whole genome shotgun (WGS) entry which is preliminary data.</text>
</comment>
<keyword evidence="2" id="KW-1185">Reference proteome</keyword>
<name>A0A2P8D9W3_9BACT</name>
<evidence type="ECO:0008006" key="3">
    <source>
        <dbReference type="Google" id="ProtNLM"/>
    </source>
</evidence>
<proteinExistence type="predicted"/>
<dbReference type="SUPFAM" id="SSF63829">
    <property type="entry name" value="Calcium-dependent phosphotriesterase"/>
    <property type="match status" value="1"/>
</dbReference>
<dbReference type="AlphaFoldDB" id="A0A2P8D9W3"/>
<protein>
    <recommendedName>
        <fullName evidence="3">Sugar lactone lactonase YvrE</fullName>
    </recommendedName>
</protein>
<accession>A0A2P8D9W3</accession>
<evidence type="ECO:0000313" key="1">
    <source>
        <dbReference type="EMBL" id="PSK94004.1"/>
    </source>
</evidence>
<evidence type="ECO:0000313" key="2">
    <source>
        <dbReference type="Proteomes" id="UP000240572"/>
    </source>
</evidence>
<organism evidence="1 2">
    <name type="scientific">Taibaiella chishuiensis</name>
    <dbReference type="NCBI Taxonomy" id="1434707"/>
    <lineage>
        <taxon>Bacteria</taxon>
        <taxon>Pseudomonadati</taxon>
        <taxon>Bacteroidota</taxon>
        <taxon>Chitinophagia</taxon>
        <taxon>Chitinophagales</taxon>
        <taxon>Chitinophagaceae</taxon>
        <taxon>Taibaiella</taxon>
    </lineage>
</organism>
<dbReference type="OrthoDB" id="1143207at2"/>
<gene>
    <name evidence="1" type="ORF">B0I18_101154</name>
</gene>
<dbReference type="RefSeq" id="WP_106520743.1">
    <property type="nucleotide sequence ID" value="NZ_PYGD01000001.1"/>
</dbReference>